<dbReference type="EMBL" id="CP058322">
    <property type="protein sequence ID" value="QLD28037.1"/>
    <property type="molecule type" value="Genomic_DNA"/>
</dbReference>
<sequence>MSTPRSPVLFLPGTTRTGTTGLNRLTLSIRENDVEIFLRSELELAVTEYGAVLLDLRDGQYWQLSRTAARVVQALRDGRGRDGAVADLTSHFDVAVERARQDVDTLLDELRSAGLAVR</sequence>
<evidence type="ECO:0000313" key="2">
    <source>
        <dbReference type="Proteomes" id="UP000509335"/>
    </source>
</evidence>
<gene>
    <name evidence="1" type="ORF">HXZ27_30685</name>
</gene>
<dbReference type="AlphaFoldDB" id="A0A7H8XSP4"/>
<dbReference type="KEGG" id="mcab:HXZ27_30685"/>
<dbReference type="Gene3D" id="1.10.10.1150">
    <property type="entry name" value="Coenzyme PQQ synthesis protein D (PqqD)"/>
    <property type="match status" value="1"/>
</dbReference>
<name>A0A7H8XSP4_9ACTN</name>
<accession>A0A7H8XSP4</accession>
<reference evidence="1 2" key="1">
    <citation type="submission" date="2020-07" db="EMBL/GenBank/DDBJ databases">
        <title>A bifunctional nitrone conjugated secondary metabolite targeting the ribosome.</title>
        <authorList>
            <person name="Limbrick E.M."/>
            <person name="Graf M."/>
            <person name="Derewacz D.K."/>
            <person name="Nguyen F."/>
            <person name="Spraggins J.M."/>
            <person name="Wieland M."/>
            <person name="Ynigez-Gutierrez A.E."/>
            <person name="Reisman B.J."/>
            <person name="Zinshteyn B."/>
            <person name="McCulloch K."/>
            <person name="Iverson T.M."/>
            <person name="Green R."/>
            <person name="Wilson D.N."/>
            <person name="Bachmann B.O."/>
        </authorList>
    </citation>
    <scope>NUCLEOTIDE SEQUENCE [LARGE SCALE GENOMIC DNA]</scope>
    <source>
        <strain evidence="2">aurantiaca</strain>
    </source>
</reference>
<dbReference type="Pfam" id="PF05402">
    <property type="entry name" value="PqqD"/>
    <property type="match status" value="1"/>
</dbReference>
<organism evidence="1 2">
    <name type="scientific">Micromonospora carbonacea</name>
    <dbReference type="NCBI Taxonomy" id="47853"/>
    <lineage>
        <taxon>Bacteria</taxon>
        <taxon>Bacillati</taxon>
        <taxon>Actinomycetota</taxon>
        <taxon>Actinomycetes</taxon>
        <taxon>Micromonosporales</taxon>
        <taxon>Micromonosporaceae</taxon>
        <taxon>Micromonospora</taxon>
    </lineage>
</organism>
<dbReference type="InterPro" id="IPR041881">
    <property type="entry name" value="PqqD_sf"/>
</dbReference>
<evidence type="ECO:0000313" key="1">
    <source>
        <dbReference type="EMBL" id="QLD28037.1"/>
    </source>
</evidence>
<dbReference type="InterPro" id="IPR008792">
    <property type="entry name" value="PQQD"/>
</dbReference>
<protein>
    <submittedName>
        <fullName evidence="1">Lasso peptide biosynthesis PqqD family chaperone</fullName>
    </submittedName>
</protein>
<proteinExistence type="predicted"/>
<dbReference type="Proteomes" id="UP000509335">
    <property type="component" value="Chromosome"/>
</dbReference>
<dbReference type="NCBIfam" id="NF033530">
    <property type="entry name" value="lasso_PqqD_Strm"/>
    <property type="match status" value="1"/>
</dbReference>